<keyword evidence="3 6" id="KW-0067">ATP-binding</keyword>
<dbReference type="InterPro" id="IPR027417">
    <property type="entry name" value="P-loop_NTPase"/>
</dbReference>
<evidence type="ECO:0000256" key="1">
    <source>
        <dbReference type="ARBA" id="ARBA00022701"/>
    </source>
</evidence>
<evidence type="ECO:0000259" key="9">
    <source>
        <dbReference type="PROSITE" id="PS50067"/>
    </source>
</evidence>
<dbReference type="GO" id="GO:0007019">
    <property type="term" value="P:microtubule depolymerization"/>
    <property type="evidence" value="ECO:0007669"/>
    <property type="project" value="TreeGrafter"/>
</dbReference>
<feature type="region of interest" description="Disordered" evidence="8">
    <location>
        <begin position="42"/>
        <end position="81"/>
    </location>
</feature>
<evidence type="ECO:0000256" key="2">
    <source>
        <dbReference type="ARBA" id="ARBA00022741"/>
    </source>
</evidence>
<dbReference type="GO" id="GO:0008017">
    <property type="term" value="F:microtubule binding"/>
    <property type="evidence" value="ECO:0007669"/>
    <property type="project" value="InterPro"/>
</dbReference>
<dbReference type="PANTHER" id="PTHR47971">
    <property type="entry name" value="KINESIN-RELATED PROTEIN 6"/>
    <property type="match status" value="1"/>
</dbReference>
<reference evidence="11" key="1">
    <citation type="submission" date="2013-09" db="EMBL/GenBank/DDBJ databases">
        <title>Corchorus olitorius genome sequencing.</title>
        <authorList>
            <person name="Alam M."/>
            <person name="Haque M.S."/>
            <person name="Islam M.S."/>
            <person name="Emdad E.M."/>
            <person name="Islam M.M."/>
            <person name="Ahmed B."/>
            <person name="Halim A."/>
            <person name="Hossen Q.M.M."/>
            <person name="Hossain M.Z."/>
            <person name="Ahmed R."/>
            <person name="Khan M.M."/>
            <person name="Islam R."/>
            <person name="Rashid M.M."/>
            <person name="Khan S.A."/>
            <person name="Rahman M.S."/>
            <person name="Alam M."/>
            <person name="Yahiya A.S."/>
            <person name="Khan M.S."/>
            <person name="Azam M.S."/>
            <person name="Haque T."/>
            <person name="Lashkar M.Z.H."/>
            <person name="Akhand A.I."/>
            <person name="Morshed G."/>
            <person name="Roy S."/>
            <person name="Uddin K.S."/>
            <person name="Rabeya T."/>
            <person name="Hossain A.S."/>
            <person name="Chowdhury A."/>
            <person name="Snigdha A.R."/>
            <person name="Mortoza M.S."/>
            <person name="Matin S.A."/>
            <person name="Hoque S.M.E."/>
            <person name="Islam M.K."/>
            <person name="Roy D.K."/>
            <person name="Haider R."/>
            <person name="Moosa M.M."/>
            <person name="Elias S.M."/>
            <person name="Hasan A.M."/>
            <person name="Jahan S."/>
            <person name="Shafiuddin M."/>
            <person name="Mahmood N."/>
            <person name="Shommy N.S."/>
        </authorList>
    </citation>
    <scope>NUCLEOTIDE SEQUENCE [LARGE SCALE GENOMIC DNA]</scope>
    <source>
        <strain evidence="11">cv. O-4</strain>
    </source>
</reference>
<dbReference type="InterPro" id="IPR036961">
    <property type="entry name" value="Kinesin_motor_dom_sf"/>
</dbReference>
<dbReference type="InterPro" id="IPR019821">
    <property type="entry name" value="Kinesin_motor_CS"/>
</dbReference>
<comment type="caution">
    <text evidence="10">The sequence shown here is derived from an EMBL/GenBank/DDBJ whole genome shotgun (WGS) entry which is preliminary data.</text>
</comment>
<name>A0A1R3GIZ2_9ROSI</name>
<organism evidence="10 11">
    <name type="scientific">Corchorus olitorius</name>
    <dbReference type="NCBI Taxonomy" id="93759"/>
    <lineage>
        <taxon>Eukaryota</taxon>
        <taxon>Viridiplantae</taxon>
        <taxon>Streptophyta</taxon>
        <taxon>Embryophyta</taxon>
        <taxon>Tracheophyta</taxon>
        <taxon>Spermatophyta</taxon>
        <taxon>Magnoliopsida</taxon>
        <taxon>eudicotyledons</taxon>
        <taxon>Gunneridae</taxon>
        <taxon>Pentapetalae</taxon>
        <taxon>rosids</taxon>
        <taxon>malvids</taxon>
        <taxon>Malvales</taxon>
        <taxon>Malvaceae</taxon>
        <taxon>Grewioideae</taxon>
        <taxon>Apeibeae</taxon>
        <taxon>Corchorus</taxon>
    </lineage>
</organism>
<feature type="binding site" evidence="6">
    <location>
        <begin position="246"/>
        <end position="253"/>
    </location>
    <ligand>
        <name>ATP</name>
        <dbReference type="ChEBI" id="CHEBI:30616"/>
    </ligand>
</feature>
<keyword evidence="2 6" id="KW-0547">Nucleotide-binding</keyword>
<dbReference type="InterPro" id="IPR001752">
    <property type="entry name" value="Kinesin_motor_dom"/>
</dbReference>
<dbReference type="SMART" id="SM00129">
    <property type="entry name" value="KISc"/>
    <property type="match status" value="1"/>
</dbReference>
<dbReference type="STRING" id="93759.A0A1R3GIZ2"/>
<dbReference type="PROSITE" id="PS50067">
    <property type="entry name" value="KINESIN_MOTOR_2"/>
    <property type="match status" value="1"/>
</dbReference>
<dbReference type="GO" id="GO:0005524">
    <property type="term" value="F:ATP binding"/>
    <property type="evidence" value="ECO:0007669"/>
    <property type="project" value="UniProtKB-UniRule"/>
</dbReference>
<keyword evidence="4 6" id="KW-0505">Motor protein</keyword>
<evidence type="ECO:0000256" key="8">
    <source>
        <dbReference type="SAM" id="MobiDB-lite"/>
    </source>
</evidence>
<evidence type="ECO:0000256" key="7">
    <source>
        <dbReference type="RuleBase" id="RU000394"/>
    </source>
</evidence>
<accession>A0A1R3GIZ2</accession>
<dbReference type="PROSITE" id="PS00411">
    <property type="entry name" value="KINESIN_MOTOR_1"/>
    <property type="match status" value="1"/>
</dbReference>
<dbReference type="PRINTS" id="PR00380">
    <property type="entry name" value="KINESINHEAVY"/>
</dbReference>
<comment type="similarity">
    <text evidence="5">Belongs to the TRAFAC class myosin-kinesin ATPase superfamily. Kinesin family. KIN-13 subfamily.</text>
</comment>
<keyword evidence="11" id="KW-1185">Reference proteome</keyword>
<dbReference type="InterPro" id="IPR027640">
    <property type="entry name" value="Kinesin-like_fam"/>
</dbReference>
<evidence type="ECO:0000256" key="4">
    <source>
        <dbReference type="ARBA" id="ARBA00023175"/>
    </source>
</evidence>
<proteinExistence type="inferred from homology"/>
<dbReference type="CDD" id="cd01367">
    <property type="entry name" value="KISc_KIF2_like"/>
    <property type="match status" value="1"/>
</dbReference>
<dbReference type="EMBL" id="AWUE01022462">
    <property type="protein sequence ID" value="OMO58036.1"/>
    <property type="molecule type" value="Genomic_DNA"/>
</dbReference>
<dbReference type="Gene3D" id="3.40.850.10">
    <property type="entry name" value="Kinesin motor domain"/>
    <property type="match status" value="1"/>
</dbReference>
<dbReference type="GO" id="GO:0003777">
    <property type="term" value="F:microtubule motor activity"/>
    <property type="evidence" value="ECO:0007669"/>
    <property type="project" value="InterPro"/>
</dbReference>
<dbReference type="OrthoDB" id="3176171at2759"/>
<dbReference type="SUPFAM" id="SSF52540">
    <property type="entry name" value="P-loop containing nucleoside triphosphate hydrolases"/>
    <property type="match status" value="1"/>
</dbReference>
<feature type="domain" description="Kinesin motor" evidence="9">
    <location>
        <begin position="155"/>
        <end position="480"/>
    </location>
</feature>
<dbReference type="GO" id="GO:0005874">
    <property type="term" value="C:microtubule"/>
    <property type="evidence" value="ECO:0007669"/>
    <property type="project" value="UniProtKB-KW"/>
</dbReference>
<dbReference type="Proteomes" id="UP000187203">
    <property type="component" value="Unassembled WGS sequence"/>
</dbReference>
<dbReference type="Pfam" id="PF00225">
    <property type="entry name" value="Kinesin"/>
    <property type="match status" value="1"/>
</dbReference>
<dbReference type="AlphaFoldDB" id="A0A1R3GIZ2"/>
<dbReference type="GO" id="GO:0007018">
    <property type="term" value="P:microtubule-based movement"/>
    <property type="evidence" value="ECO:0007669"/>
    <property type="project" value="InterPro"/>
</dbReference>
<keyword evidence="1 7" id="KW-0493">Microtubule</keyword>
<sequence length="718" mass="80715">MARSNSTAHHQRQYSDNFLDASFNSKWLQSSNFPSSQEFGFYGSGRISRKSPEPGTPPVCSRSSSLRKNSDEHVSPSELSPGLLDLHSFDTELLPENPNIYEGYGLQKPVRGKSFDDSDPYLSTNKLTNRPRGMAENNLLKSISVDKERANNVAKIKVVVRKRPLNKKEIAKKEEDIITIESNSNALAVHEKKLKVDLTEYVEKHEFVFDAVLNEDVSNEEVYSETVQPIVPLIFNRTKATCFAYGQTGSGKTYTMQPLPLKASQDILRLMYYTYRNQGFQLFVSYFEIYGGKVFDLLNERKKLCMREDGTKQVCIVGLQEYKVLDVETIKELIERGNATRSTGTTGANEESSRSHAILQLAIKRSVDGSETKPAKLVGKLSFIDLAGSERGADTTDNDKQTRMEGAEINKSLLALKECIRALDNDQGHIPFRGSKLTEVLRDSFVGDSRTVMISCISPSSGSCEHTLNTLRYADRVKSLSKGNTSKKDTLSSSSNLRESTALPLASALPTETFEDNITDVPYEKNKFGWSKQIERDTAPYKVDRVPSGRAEGNLALPYSDYYKGQRGGVNDTEEDFDYSEETYEQQRMLRKINKKGQTNQMPAMEKRKTDALMKRVDSSTFDDNLSNSDDDLNALLKEEEDLVSAHRKQVEDTIEIVREEMNLLVQADHPGNQLDNYVSKLNAILSQKAAGILQLQTRLAQFQKRLNEYNVLVSSAN</sequence>
<gene>
    <name evidence="10" type="ORF">COLO4_34925</name>
</gene>
<protein>
    <recommendedName>
        <fullName evidence="7">Kinesin-like protein</fullName>
    </recommendedName>
</protein>
<evidence type="ECO:0000313" key="11">
    <source>
        <dbReference type="Proteomes" id="UP000187203"/>
    </source>
</evidence>
<dbReference type="FunFam" id="3.40.850.10:FF:000012">
    <property type="entry name" value="Kinesin-like protein"/>
    <property type="match status" value="1"/>
</dbReference>
<evidence type="ECO:0000313" key="10">
    <source>
        <dbReference type="EMBL" id="OMO58036.1"/>
    </source>
</evidence>
<evidence type="ECO:0000256" key="6">
    <source>
        <dbReference type="PROSITE-ProRule" id="PRU00283"/>
    </source>
</evidence>
<evidence type="ECO:0000256" key="3">
    <source>
        <dbReference type="ARBA" id="ARBA00022840"/>
    </source>
</evidence>
<dbReference type="PANTHER" id="PTHR47971:SF15">
    <property type="entry name" value="KINESIN-LIKE PROTEIN KIN-13B"/>
    <property type="match status" value="1"/>
</dbReference>
<dbReference type="GO" id="GO:1903338">
    <property type="term" value="P:regulation of cell wall organization or biogenesis"/>
    <property type="evidence" value="ECO:0007669"/>
    <property type="project" value="UniProtKB-ARBA"/>
</dbReference>
<evidence type="ECO:0000256" key="5">
    <source>
        <dbReference type="ARBA" id="ARBA00061030"/>
    </source>
</evidence>